<dbReference type="AlphaFoldDB" id="A0A1T3J1R0"/>
<dbReference type="InterPro" id="IPR018490">
    <property type="entry name" value="cNMP-bd_dom_sf"/>
</dbReference>
<dbReference type="eggNOG" id="COG0664">
    <property type="taxonomic scope" value="Bacteria"/>
</dbReference>
<dbReference type="OrthoDB" id="758145at2"/>
<dbReference type="InterPro" id="IPR014710">
    <property type="entry name" value="RmlC-like_jellyroll"/>
</dbReference>
<protein>
    <submittedName>
        <fullName evidence="2">Crp/Fnr family transcriptional regulator</fullName>
    </submittedName>
</protein>
<sequence>MKEHVEKIRVLIENFDEETLRTLDSITTVLDLKKGELLLQQGEVCRKSYQLVSGVARKFFISEKKEITTEFFFKDDVAISFKSYLYQKPSAEIIECITDVQVEAVDYVSFEQIKRQNPQLMEYDILLTELYNIWLEDRLFDFHVLSAKERYLSLLKKSPEYFHHIKLTHIASYLGISLETLSRIRAKI</sequence>
<dbReference type="SUPFAM" id="SSF51206">
    <property type="entry name" value="cAMP-binding domain-like"/>
    <property type="match status" value="1"/>
</dbReference>
<evidence type="ECO:0000313" key="3">
    <source>
        <dbReference type="Proteomes" id="UP000188947"/>
    </source>
</evidence>
<comment type="caution">
    <text evidence="2">The sequence shown here is derived from an EMBL/GenBank/DDBJ whole genome shotgun (WGS) entry which is preliminary data.</text>
</comment>
<accession>A0A1T3J1R0</accession>
<keyword evidence="3" id="KW-1185">Reference proteome</keyword>
<organism evidence="2 3">
    <name type="scientific">Elizabethkingia meningoseptica</name>
    <name type="common">Chryseobacterium meningosepticum</name>
    <dbReference type="NCBI Taxonomy" id="238"/>
    <lineage>
        <taxon>Bacteria</taxon>
        <taxon>Pseudomonadati</taxon>
        <taxon>Bacteroidota</taxon>
        <taxon>Flavobacteriia</taxon>
        <taxon>Flavobacteriales</taxon>
        <taxon>Weeksellaceae</taxon>
        <taxon>Elizabethkingia</taxon>
    </lineage>
</organism>
<evidence type="ECO:0000259" key="1">
    <source>
        <dbReference type="PROSITE" id="PS50042"/>
    </source>
</evidence>
<dbReference type="RefSeq" id="WP_070904422.1">
    <property type="nucleotide sequence ID" value="NZ_CP016378.1"/>
</dbReference>
<dbReference type="EMBL" id="MPOG01000014">
    <property type="protein sequence ID" value="OOH94078.1"/>
    <property type="molecule type" value="Genomic_DNA"/>
</dbReference>
<dbReference type="InterPro" id="IPR000595">
    <property type="entry name" value="cNMP-bd_dom"/>
</dbReference>
<name>A0A1T3J1R0_ELIME</name>
<dbReference type="Gene3D" id="2.60.120.10">
    <property type="entry name" value="Jelly Rolls"/>
    <property type="match status" value="1"/>
</dbReference>
<evidence type="ECO:0000313" key="2">
    <source>
        <dbReference type="EMBL" id="OOH94078.1"/>
    </source>
</evidence>
<reference evidence="2 3" key="1">
    <citation type="submission" date="2016-11" db="EMBL/GenBank/DDBJ databases">
        <title>Genome sequence and comparative genomic analysis of clinical strain Elizabethkingia meningoseptica 61421 PRCM.</title>
        <authorList>
            <person name="Wang M."/>
            <person name="Hu S."/>
            <person name="Cao L."/>
            <person name="Jiang T."/>
            <person name="Zhou Y."/>
            <person name="Ming D."/>
        </authorList>
    </citation>
    <scope>NUCLEOTIDE SEQUENCE [LARGE SCALE GENOMIC DNA]</scope>
    <source>
        <strain evidence="2 3">61421 PRCM</strain>
    </source>
</reference>
<dbReference type="PROSITE" id="PS50042">
    <property type="entry name" value="CNMP_BINDING_3"/>
    <property type="match status" value="1"/>
</dbReference>
<gene>
    <name evidence="2" type="ORF">BMF97_11955</name>
</gene>
<feature type="domain" description="Cyclic nucleotide-binding" evidence="1">
    <location>
        <begin position="11"/>
        <end position="113"/>
    </location>
</feature>
<dbReference type="STRING" id="238.BBD35_11275"/>
<proteinExistence type="predicted"/>
<dbReference type="Proteomes" id="UP000188947">
    <property type="component" value="Unassembled WGS sequence"/>
</dbReference>
<dbReference type="CDD" id="cd00038">
    <property type="entry name" value="CAP_ED"/>
    <property type="match status" value="1"/>
</dbReference>